<reference evidence="1" key="1">
    <citation type="submission" date="2011-10" db="EMBL/GenBank/DDBJ databases">
        <title>The Genome Sequence of Fusarium oxysporum HDV247.</title>
        <authorList>
            <consortium name="The Broad Institute Genome Sequencing Platform"/>
            <person name="Ma L.-J."/>
            <person name="Gale L.R."/>
            <person name="Schwartz D.C."/>
            <person name="Zhou S."/>
            <person name="Corby-Kistler H."/>
            <person name="Young S.K."/>
            <person name="Zeng Q."/>
            <person name="Gargeya S."/>
            <person name="Fitzgerald M."/>
            <person name="Haas B."/>
            <person name="Abouelleil A."/>
            <person name="Alvarado L."/>
            <person name="Arachchi H.M."/>
            <person name="Berlin A."/>
            <person name="Brown A."/>
            <person name="Chapman S.B."/>
            <person name="Chen Z."/>
            <person name="Dunbar C."/>
            <person name="Freedman E."/>
            <person name="Gearin G."/>
            <person name="Goldberg J."/>
            <person name="Griggs A."/>
            <person name="Gujja S."/>
            <person name="Heiman D."/>
            <person name="Howarth C."/>
            <person name="Larson L."/>
            <person name="Lui A."/>
            <person name="MacDonald P.J.P."/>
            <person name="Montmayeur A."/>
            <person name="Murphy C."/>
            <person name="Neiman D."/>
            <person name="Pearson M."/>
            <person name="Priest M."/>
            <person name="Roberts A."/>
            <person name="Saif S."/>
            <person name="Shea T."/>
            <person name="Shenoy N."/>
            <person name="Sisk P."/>
            <person name="Stolte C."/>
            <person name="Sykes S."/>
            <person name="Wortman J."/>
            <person name="Nusbaum C."/>
            <person name="Birren B."/>
        </authorList>
    </citation>
    <scope>NUCLEOTIDE SEQUENCE [LARGE SCALE GENOMIC DNA]</scope>
    <source>
        <strain evidence="1">HDV247</strain>
    </source>
</reference>
<gene>
    <name evidence="1" type="ORF">FOVG_00181</name>
</gene>
<organism evidence="1">
    <name type="scientific">Fusarium oxysporum f. sp. pisi HDV247</name>
    <dbReference type="NCBI Taxonomy" id="1080344"/>
    <lineage>
        <taxon>Eukaryota</taxon>
        <taxon>Fungi</taxon>
        <taxon>Dikarya</taxon>
        <taxon>Ascomycota</taxon>
        <taxon>Pezizomycotina</taxon>
        <taxon>Sordariomycetes</taxon>
        <taxon>Hypocreomycetidae</taxon>
        <taxon>Hypocreales</taxon>
        <taxon>Nectriaceae</taxon>
        <taxon>Fusarium</taxon>
        <taxon>Fusarium oxysporum species complex</taxon>
    </lineage>
</organism>
<protein>
    <submittedName>
        <fullName evidence="1">Uncharacterized protein</fullName>
    </submittedName>
</protein>
<name>W9Q8H3_FUSOX</name>
<evidence type="ECO:0000313" key="1">
    <source>
        <dbReference type="EMBL" id="EXA51561.1"/>
    </source>
</evidence>
<dbReference type="AlphaFoldDB" id="W9Q8H3"/>
<accession>W9Q8H3</accession>
<dbReference type="OrthoDB" id="5326346at2759"/>
<dbReference type="Proteomes" id="UP000030751">
    <property type="component" value="Unassembled WGS sequence"/>
</dbReference>
<proteinExistence type="predicted"/>
<sequence>MFSSMAQLVMEHGEGLEHVETNDLPIATILEKLDKKRQWSFPVVFNQLNHLRGELLQGRMGCNRKCRDMLVGRLDAAKNEMNKKFGNWDRKHKGISVGLVVSTLDSYASPKWRDPDEKGRVHSRDCSIKSLMQPTFNEIKEEFKKAKLTDFQAKKV</sequence>
<dbReference type="EMBL" id="JH650968">
    <property type="protein sequence ID" value="EXA51561.1"/>
    <property type="molecule type" value="Genomic_DNA"/>
</dbReference>
<dbReference type="HOGENOM" id="CLU_1686647_0_0_1"/>
<reference evidence="1" key="2">
    <citation type="submission" date="2012-05" db="EMBL/GenBank/DDBJ databases">
        <title>Annotation of the Genome Sequence of Fusarium oxysporum HDV247.</title>
        <authorList>
            <consortium name="The Broad Institute Genomics Platform"/>
            <person name="Ma L.-J."/>
            <person name="Corby-Kistler H."/>
            <person name="Broz K."/>
            <person name="Gale L.R."/>
            <person name="Jonkers W."/>
            <person name="O'Donnell K."/>
            <person name="Ploetz R."/>
            <person name="Steinberg C."/>
            <person name="Schwartz D.C."/>
            <person name="VanEtten H."/>
            <person name="Zhou S."/>
            <person name="Young S.K."/>
            <person name="Zeng Q."/>
            <person name="Gargeya S."/>
            <person name="Fitzgerald M."/>
            <person name="Abouelleil A."/>
            <person name="Alvarado L."/>
            <person name="Chapman S.B."/>
            <person name="Gainer-Dewar J."/>
            <person name="Goldberg J."/>
            <person name="Griggs A."/>
            <person name="Gujja S."/>
            <person name="Hansen M."/>
            <person name="Howarth C."/>
            <person name="Imamovic A."/>
            <person name="Ireland A."/>
            <person name="Larimer J."/>
            <person name="McCowan C."/>
            <person name="Murphy C."/>
            <person name="Pearson M."/>
            <person name="Poon T.W."/>
            <person name="Priest M."/>
            <person name="Roberts A."/>
            <person name="Saif S."/>
            <person name="Shea T."/>
            <person name="Sykes S."/>
            <person name="Wortman J."/>
            <person name="Nusbaum C."/>
            <person name="Birren B."/>
        </authorList>
    </citation>
    <scope>NUCLEOTIDE SEQUENCE</scope>
    <source>
        <strain evidence="1">HDV247</strain>
    </source>
</reference>